<dbReference type="PANTHER" id="PTHR31852">
    <property type="entry name" value="LATE EMBRYOGENESIS ABUNDANT (LEA) HYDROXYPROLINE-RICH GLYCOPROTEIN FAMILY"/>
    <property type="match status" value="1"/>
</dbReference>
<feature type="domain" description="Late embryogenesis abundant protein LEA-2 subgroup" evidence="3">
    <location>
        <begin position="133"/>
        <end position="232"/>
    </location>
</feature>
<feature type="region of interest" description="Disordered" evidence="1">
    <location>
        <begin position="467"/>
        <end position="528"/>
    </location>
</feature>
<feature type="compositionally biased region" description="Basic and acidic residues" evidence="1">
    <location>
        <begin position="577"/>
        <end position="586"/>
    </location>
</feature>
<accession>A0AAQ3TA56</accession>
<evidence type="ECO:0000256" key="1">
    <source>
        <dbReference type="SAM" id="MobiDB-lite"/>
    </source>
</evidence>
<feature type="region of interest" description="Disordered" evidence="1">
    <location>
        <begin position="546"/>
        <end position="605"/>
    </location>
</feature>
<feature type="compositionally biased region" description="Basic and acidic residues" evidence="1">
    <location>
        <begin position="559"/>
        <end position="570"/>
    </location>
</feature>
<feature type="compositionally biased region" description="Basic and acidic residues" evidence="1">
    <location>
        <begin position="405"/>
        <end position="422"/>
    </location>
</feature>
<evidence type="ECO:0000259" key="3">
    <source>
        <dbReference type="Pfam" id="PF03168"/>
    </source>
</evidence>
<dbReference type="AlphaFoldDB" id="A0AAQ3TA56"/>
<feature type="transmembrane region" description="Helical" evidence="2">
    <location>
        <begin position="68"/>
        <end position="95"/>
    </location>
</feature>
<dbReference type="InterPro" id="IPR004864">
    <property type="entry name" value="LEA_2"/>
</dbReference>
<keyword evidence="2" id="KW-0812">Transmembrane</keyword>
<evidence type="ECO:0000313" key="4">
    <source>
        <dbReference type="EMBL" id="WVZ68914.1"/>
    </source>
</evidence>
<dbReference type="EMBL" id="CP144748">
    <property type="protein sequence ID" value="WVZ68914.1"/>
    <property type="molecule type" value="Genomic_DNA"/>
</dbReference>
<feature type="region of interest" description="Disordered" evidence="1">
    <location>
        <begin position="405"/>
        <end position="435"/>
    </location>
</feature>
<feature type="compositionally biased region" description="Gly residues" evidence="1">
    <location>
        <begin position="491"/>
        <end position="509"/>
    </location>
</feature>
<dbReference type="Pfam" id="PF03168">
    <property type="entry name" value="LEA_2"/>
    <property type="match status" value="1"/>
</dbReference>
<reference evidence="4 5" key="1">
    <citation type="submission" date="2024-02" db="EMBL/GenBank/DDBJ databases">
        <title>High-quality chromosome-scale genome assembly of Pensacola bahiagrass (Paspalum notatum Flugge var. saurae).</title>
        <authorList>
            <person name="Vega J.M."/>
            <person name="Podio M."/>
            <person name="Orjuela J."/>
            <person name="Siena L.A."/>
            <person name="Pessino S.C."/>
            <person name="Combes M.C."/>
            <person name="Mariac C."/>
            <person name="Albertini E."/>
            <person name="Pupilli F."/>
            <person name="Ortiz J.P.A."/>
            <person name="Leblanc O."/>
        </authorList>
    </citation>
    <scope>NUCLEOTIDE SEQUENCE [LARGE SCALE GENOMIC DNA]</scope>
    <source>
        <strain evidence="4">R1</strain>
        <tissue evidence="4">Leaf</tissue>
    </source>
</reference>
<feature type="compositionally biased region" description="Basic and acidic residues" evidence="1">
    <location>
        <begin position="474"/>
        <end position="490"/>
    </location>
</feature>
<name>A0AAQ3TA56_PASNO</name>
<evidence type="ECO:0000256" key="2">
    <source>
        <dbReference type="SAM" id="Phobius"/>
    </source>
</evidence>
<keyword evidence="2" id="KW-0472">Membrane</keyword>
<keyword evidence="2" id="KW-1133">Transmembrane helix</keyword>
<dbReference type="Gene3D" id="2.60.40.1820">
    <property type="match status" value="1"/>
</dbReference>
<sequence>MATATTTVVPYDAAAAAAAAAAGKEDPTMPLAIASPTVHPAASNDAGDEEVATTRRWRSTQYLRKRRCAIWCCGCCAASVVLLGITVLVLALTVFKVKDPSLTMNAVTLEGVDGDLGTASHPVSVNATLTADISIKNPNVASFSFDRSETDFYYAGETVGVAYAPSGQVGADRTLRMNVTLDVLADRISPSVNITDLIFGQDYNLTSYTEINGRVNVLGIYKRDLDIKMNCSITLEVGAFSTVQSKSTDCVAHSLRETSVSLEESDHSPVPCGRALESFHVPVPVHASSPAPSSLLLLALADPLSMYMMEEDAYRGGSQMTAGLQAFAFLPSRAATAKSAPAVINVLFTQRPEINVSSTSTTKDKREQNASLALLVTSTTKPMCQCQSSPAAPPVGGVLRERYELGERRGERRGVGRGDGRGPADGAGRAPAQPGVEAGDVEAVPALRHHAQHLAVPVLAEADGAHGVGVGDPAGERDLGVGRDGGRAEADGGGAGHGGGVGGVGGFGPLGDEEHARDGDGEVAGAGGRGAGLPCPVVPGGAAAAAAAEAEVGGEEEGGEQHEEAERDGDGVAEAEVGERGEEGHRGRSGGGGESRVARERRNGIGGARRGARTVVVVLGGRTVAAWWVGACVAA</sequence>
<keyword evidence="5" id="KW-1185">Reference proteome</keyword>
<dbReference type="Proteomes" id="UP001341281">
    <property type="component" value="Chromosome 04"/>
</dbReference>
<protein>
    <recommendedName>
        <fullName evidence="3">Late embryogenesis abundant protein LEA-2 subgroup domain-containing protein</fullName>
    </recommendedName>
</protein>
<evidence type="ECO:0000313" key="5">
    <source>
        <dbReference type="Proteomes" id="UP001341281"/>
    </source>
</evidence>
<proteinExistence type="predicted"/>
<gene>
    <name evidence="4" type="ORF">U9M48_017789</name>
</gene>
<organism evidence="4 5">
    <name type="scientific">Paspalum notatum var. saurae</name>
    <dbReference type="NCBI Taxonomy" id="547442"/>
    <lineage>
        <taxon>Eukaryota</taxon>
        <taxon>Viridiplantae</taxon>
        <taxon>Streptophyta</taxon>
        <taxon>Embryophyta</taxon>
        <taxon>Tracheophyta</taxon>
        <taxon>Spermatophyta</taxon>
        <taxon>Magnoliopsida</taxon>
        <taxon>Liliopsida</taxon>
        <taxon>Poales</taxon>
        <taxon>Poaceae</taxon>
        <taxon>PACMAD clade</taxon>
        <taxon>Panicoideae</taxon>
        <taxon>Andropogonodae</taxon>
        <taxon>Paspaleae</taxon>
        <taxon>Paspalinae</taxon>
        <taxon>Paspalum</taxon>
    </lineage>
</organism>
<dbReference type="InterPro" id="IPR055301">
    <property type="entry name" value="Lea14-like_2"/>
</dbReference>